<reference evidence="2" key="2">
    <citation type="submission" date="2014-07" db="EMBL/GenBank/DDBJ databases">
        <authorList>
            <person name="Hull J."/>
        </authorList>
    </citation>
    <scope>NUCLEOTIDE SEQUENCE</scope>
</reference>
<evidence type="ECO:0000313" key="2">
    <source>
        <dbReference type="EMBL" id="JAG11382.1"/>
    </source>
</evidence>
<dbReference type="EMBL" id="GBHO01032222">
    <property type="protein sequence ID" value="JAG11382.1"/>
    <property type="molecule type" value="Transcribed_RNA"/>
</dbReference>
<keyword evidence="2" id="KW-0436">Ligase</keyword>
<feature type="region of interest" description="Disordered" evidence="1">
    <location>
        <begin position="84"/>
        <end position="119"/>
    </location>
</feature>
<dbReference type="GO" id="GO:0016874">
    <property type="term" value="F:ligase activity"/>
    <property type="evidence" value="ECO:0007669"/>
    <property type="project" value="UniProtKB-KW"/>
</dbReference>
<protein>
    <submittedName>
        <fullName evidence="2">Alanine--tRNA ligase</fullName>
    </submittedName>
</protein>
<gene>
    <name evidence="2" type="primary">alaS_4</name>
    <name evidence="2" type="ORF">CM83_103436</name>
</gene>
<feature type="compositionally biased region" description="Acidic residues" evidence="1">
    <location>
        <begin position="87"/>
        <end position="98"/>
    </location>
</feature>
<feature type="non-terminal residue" evidence="2">
    <location>
        <position position="1"/>
    </location>
</feature>
<evidence type="ECO:0000256" key="1">
    <source>
        <dbReference type="SAM" id="MobiDB-lite"/>
    </source>
</evidence>
<accession>A0A0A9WSE6</accession>
<dbReference type="AlphaFoldDB" id="A0A0A9WSE6"/>
<sequence>DEMYAVVTVPPDAGTCEDCGIDGELKLVSSTVASGAMPSVCESGAETAALSTMDQQTCDRWCNVATQDTESIWETALSVLSQSKEVEYEEEEAEESAETVERSGGWSGTSSSIRRCLQV</sequence>
<name>A0A0A9WSE6_LYGHE</name>
<proteinExistence type="predicted"/>
<reference evidence="2" key="1">
    <citation type="journal article" date="2014" name="PLoS ONE">
        <title>Transcriptome-Based Identification of ABC Transporters in the Western Tarnished Plant Bug Lygus hesperus.</title>
        <authorList>
            <person name="Hull J.J."/>
            <person name="Chaney K."/>
            <person name="Geib S.M."/>
            <person name="Fabrick J.A."/>
            <person name="Brent C.S."/>
            <person name="Walsh D."/>
            <person name="Lavine L.C."/>
        </authorList>
    </citation>
    <scope>NUCLEOTIDE SEQUENCE</scope>
</reference>
<organism evidence="2">
    <name type="scientific">Lygus hesperus</name>
    <name type="common">Western plant bug</name>
    <dbReference type="NCBI Taxonomy" id="30085"/>
    <lineage>
        <taxon>Eukaryota</taxon>
        <taxon>Metazoa</taxon>
        <taxon>Ecdysozoa</taxon>
        <taxon>Arthropoda</taxon>
        <taxon>Hexapoda</taxon>
        <taxon>Insecta</taxon>
        <taxon>Pterygota</taxon>
        <taxon>Neoptera</taxon>
        <taxon>Paraneoptera</taxon>
        <taxon>Hemiptera</taxon>
        <taxon>Heteroptera</taxon>
        <taxon>Panheteroptera</taxon>
        <taxon>Cimicomorpha</taxon>
        <taxon>Miridae</taxon>
        <taxon>Mirini</taxon>
        <taxon>Lygus</taxon>
    </lineage>
</organism>